<dbReference type="InterPro" id="IPR043595">
    <property type="entry name" value="FaeB/C/D"/>
</dbReference>
<dbReference type="AlphaFoldDB" id="A0A2I0R5R4"/>
<gene>
    <name evidence="11" type="ORF">CW751_00875</name>
</gene>
<feature type="signal peptide" evidence="8">
    <location>
        <begin position="1"/>
        <end position="18"/>
    </location>
</feature>
<keyword evidence="4 8" id="KW-0732">Signal</keyword>
<evidence type="ECO:0000256" key="8">
    <source>
        <dbReference type="SAM" id="SignalP"/>
    </source>
</evidence>
<evidence type="ECO:0000313" key="12">
    <source>
        <dbReference type="Proteomes" id="UP000236654"/>
    </source>
</evidence>
<dbReference type="SUPFAM" id="SSF53474">
    <property type="entry name" value="alpha/beta-Hydrolases"/>
    <property type="match status" value="1"/>
</dbReference>
<dbReference type="RefSeq" id="WP_101333067.1">
    <property type="nucleotide sequence ID" value="NZ_PJNI01000001.1"/>
</dbReference>
<comment type="subcellular location">
    <subcellularLocation>
        <location evidence="1">Secreted</location>
    </subcellularLocation>
</comment>
<dbReference type="GO" id="GO:0030600">
    <property type="term" value="F:feruloyl esterase activity"/>
    <property type="evidence" value="ECO:0007669"/>
    <property type="project" value="InterPro"/>
</dbReference>
<reference evidence="11 12" key="1">
    <citation type="submission" date="2017-12" db="EMBL/GenBank/DDBJ databases">
        <title>The draft genome sequence of Brumimicrobium saltpan LHR20.</title>
        <authorList>
            <person name="Do Z.-J."/>
            <person name="Luo H.-R."/>
        </authorList>
    </citation>
    <scope>NUCLEOTIDE SEQUENCE [LARGE SCALE GENOMIC DNA]</scope>
    <source>
        <strain evidence="11 12">LHR20</strain>
    </source>
</reference>
<proteinExistence type="predicted"/>
<evidence type="ECO:0000256" key="6">
    <source>
        <dbReference type="ARBA" id="ARBA00023277"/>
    </source>
</evidence>
<dbReference type="OrthoDB" id="9764953at2"/>
<dbReference type="NCBIfam" id="TIGR04183">
    <property type="entry name" value="Por_Secre_tail"/>
    <property type="match status" value="1"/>
</dbReference>
<keyword evidence="6" id="KW-0119">Carbohydrate metabolism</keyword>
<evidence type="ECO:0000256" key="5">
    <source>
        <dbReference type="ARBA" id="ARBA00022801"/>
    </source>
</evidence>
<keyword evidence="3" id="KW-0858">Xylan degradation</keyword>
<dbReference type="PANTHER" id="PTHR38050:SF2">
    <property type="entry name" value="FERULOYL ESTERASE C-RELATED"/>
    <property type="match status" value="1"/>
</dbReference>
<dbReference type="InterPro" id="IPR026444">
    <property type="entry name" value="Secre_tail"/>
</dbReference>
<evidence type="ECO:0000256" key="3">
    <source>
        <dbReference type="ARBA" id="ARBA00022651"/>
    </source>
</evidence>
<dbReference type="PANTHER" id="PTHR38050">
    <property type="match status" value="1"/>
</dbReference>
<feature type="domain" description="Secretion system C-terminal sorting" evidence="10">
    <location>
        <begin position="308"/>
        <end position="374"/>
    </location>
</feature>
<dbReference type="GO" id="GO:0045493">
    <property type="term" value="P:xylan catabolic process"/>
    <property type="evidence" value="ECO:0007669"/>
    <property type="project" value="UniProtKB-KW"/>
</dbReference>
<evidence type="ECO:0000256" key="7">
    <source>
        <dbReference type="ARBA" id="ARBA00023326"/>
    </source>
</evidence>
<name>A0A2I0R5R4_9FLAO</name>
<dbReference type="GO" id="GO:0005576">
    <property type="term" value="C:extracellular region"/>
    <property type="evidence" value="ECO:0007669"/>
    <property type="project" value="UniProtKB-SubCell"/>
</dbReference>
<organism evidence="11 12">
    <name type="scientific">Brumimicrobium salinarum</name>
    <dbReference type="NCBI Taxonomy" id="2058658"/>
    <lineage>
        <taxon>Bacteria</taxon>
        <taxon>Pseudomonadati</taxon>
        <taxon>Bacteroidota</taxon>
        <taxon>Flavobacteriia</taxon>
        <taxon>Flavobacteriales</taxon>
        <taxon>Crocinitomicaceae</taxon>
        <taxon>Brumimicrobium</taxon>
    </lineage>
</organism>
<dbReference type="InterPro" id="IPR029058">
    <property type="entry name" value="AB_hydrolase_fold"/>
</dbReference>
<dbReference type="Proteomes" id="UP000236654">
    <property type="component" value="Unassembled WGS sequence"/>
</dbReference>
<keyword evidence="7" id="KW-0624">Polysaccharide degradation</keyword>
<evidence type="ECO:0000256" key="1">
    <source>
        <dbReference type="ARBA" id="ARBA00004613"/>
    </source>
</evidence>
<evidence type="ECO:0000256" key="2">
    <source>
        <dbReference type="ARBA" id="ARBA00022525"/>
    </source>
</evidence>
<dbReference type="Pfam" id="PF18962">
    <property type="entry name" value="Por_Secre_tail"/>
    <property type="match status" value="1"/>
</dbReference>
<evidence type="ECO:0000259" key="10">
    <source>
        <dbReference type="Pfam" id="PF18962"/>
    </source>
</evidence>
<comment type="caution">
    <text evidence="11">The sequence shown here is derived from an EMBL/GenBank/DDBJ whole genome shotgun (WGS) entry which is preliminary data.</text>
</comment>
<keyword evidence="5" id="KW-0378">Hydrolase</keyword>
<dbReference type="Gene3D" id="3.40.50.1820">
    <property type="entry name" value="alpha/beta hydrolase"/>
    <property type="match status" value="1"/>
</dbReference>
<evidence type="ECO:0000313" key="11">
    <source>
        <dbReference type="EMBL" id="PKR81921.1"/>
    </source>
</evidence>
<evidence type="ECO:0000259" key="9">
    <source>
        <dbReference type="Pfam" id="PF02230"/>
    </source>
</evidence>
<dbReference type="Pfam" id="PF02230">
    <property type="entry name" value="Abhydrolase_2"/>
    <property type="match status" value="1"/>
</dbReference>
<keyword evidence="2" id="KW-0964">Secreted</keyword>
<feature type="domain" description="Phospholipase/carboxylesterase/thioesterase" evidence="9">
    <location>
        <begin position="52"/>
        <end position="200"/>
    </location>
</feature>
<protein>
    <submittedName>
        <fullName evidence="11">Uncharacterized protein</fullName>
    </submittedName>
</protein>
<accession>A0A2I0R5R4</accession>
<dbReference type="EMBL" id="PJNI01000001">
    <property type="protein sequence ID" value="PKR81921.1"/>
    <property type="molecule type" value="Genomic_DNA"/>
</dbReference>
<keyword evidence="12" id="KW-1185">Reference proteome</keyword>
<feature type="chain" id="PRO_5014145870" evidence="8">
    <location>
        <begin position="19"/>
        <end position="375"/>
    </location>
</feature>
<dbReference type="InterPro" id="IPR003140">
    <property type="entry name" value="PLipase/COase/thioEstase"/>
</dbReference>
<sequence length="375" mass="41977">MRYFITLLFFFTLHLSCAQTGTQTIETMQYDGETRSYIVYVPQSYTGQSKVPLVLNLHGYGSSMSHQISYGEFRDIADTANFIMVVPNGLLDVNNLRTWNYFQQNGPDDIGFLSVLIDELSAQYEINENRVYATGMSNGGFMSVFLGCNLSNKVTAIASVTGTMLNIHVNTCLPNKPTPAMFIHGTEDTLVPYSGNATFASVNYVVGHWVSQVGAYTSPQIFYMPNIVLSDSSTVERHLYSGGSNGATIEHFKIVKGGHSWPGASTDIDKTNYDIDASKEIWRFFSQYDRQTLLKISDNNQNHEVNIVPNPNSGNFTIHTSHNIDEVEIYSIEGKKIKSSSNYAVNNHEINVESGTYFVKMLINNKWKHSKIVVQ</sequence>
<evidence type="ECO:0000256" key="4">
    <source>
        <dbReference type="ARBA" id="ARBA00022729"/>
    </source>
</evidence>